<reference evidence="12" key="1">
    <citation type="submission" date="2021-12" db="EMBL/GenBank/DDBJ databases">
        <authorList>
            <person name="King R."/>
        </authorList>
    </citation>
    <scope>NUCLEOTIDE SEQUENCE</scope>
</reference>
<proteinExistence type="predicted"/>
<keyword evidence="4" id="KW-0862">Zinc</keyword>
<accession>A0ABN8B2H4</accession>
<feature type="domain" description="HAT C-terminal dimerisation" evidence="11">
    <location>
        <begin position="602"/>
        <end position="655"/>
    </location>
</feature>
<evidence type="ECO:0000256" key="9">
    <source>
        <dbReference type="SAM" id="Coils"/>
    </source>
</evidence>
<keyword evidence="13" id="KW-1185">Reference proteome</keyword>
<keyword evidence="7" id="KW-0804">Transcription</keyword>
<dbReference type="InterPro" id="IPR052035">
    <property type="entry name" value="ZnF_BED_domain_contain"/>
</dbReference>
<evidence type="ECO:0000256" key="5">
    <source>
        <dbReference type="ARBA" id="ARBA00023015"/>
    </source>
</evidence>
<evidence type="ECO:0000256" key="2">
    <source>
        <dbReference type="ARBA" id="ARBA00022723"/>
    </source>
</evidence>
<dbReference type="SUPFAM" id="SSF57667">
    <property type="entry name" value="beta-beta-alpha zinc fingers"/>
    <property type="match status" value="1"/>
</dbReference>
<dbReference type="PANTHER" id="PTHR46481:SF10">
    <property type="entry name" value="ZINC FINGER BED DOMAIN-CONTAINING PROTEIN 39"/>
    <property type="match status" value="1"/>
</dbReference>
<evidence type="ECO:0000256" key="3">
    <source>
        <dbReference type="ARBA" id="ARBA00022771"/>
    </source>
</evidence>
<keyword evidence="8" id="KW-0539">Nucleus</keyword>
<sequence>MSLSKPSLQNECGESDDEKKLLWDYFEKNNDGRSAKCSLCSKTLLISNRSSTGLKGHLQKIHCVNVTSASSSKANSRSSVCNKNTVVPTATTSKNDDDQEVIIVPKKKAKKTIDAYFVKENSMEAMVTRMVCRDGLTLSSFCSSSDLRRLFSKSGFQLPNSPNTIRSIITDFANAVEADLIIEFANLKKQGQRFSLSFDEWTSQKNHRYINLNVHHKETHFNLGLIRIHGSCTAEHCITLVSQRLKKFGLNLETDIIGITTDGASVMVKVGRLLPCYQQLCFAHGIQLAVVDVLYKKKTQPEEIKHTEIDEDDADEYEDEETEANERLEVVIQSTPADVIPRYNELLKKVRKVVKTFRKSPTKDDMFLQKYVKEEKGKELSLILDCQTRWSSLFVMLERFYNLKNCIDKVLIDAGSDTKISADEWSQINELIACLQPVKLAVEVLCRRESSLATADTNLKFVLDKLKGQDTALSAELSEALRKRIGERRLNEITGLLIYLQKPKKYEQEVRKPDDTFTMPKKNVLRQEMKNMLNRVNEVAESAAEVEEEVMEIDNVDENLTLEQQLALELKREKESFIKPKTNVKDYDKNLKKEMSLFETEGVRGENLSLIYDFLMTLKPTSVEAERAFSAAGYICSKLRSRLTDKTINTICFLRAFFHKTQKK</sequence>
<feature type="domain" description="BED-type" evidence="10">
    <location>
        <begin position="22"/>
        <end position="62"/>
    </location>
</feature>
<keyword evidence="5" id="KW-0805">Transcription regulation</keyword>
<organism evidence="12 13">
    <name type="scientific">Chilo suppressalis</name>
    <name type="common">Asiatic rice borer moth</name>
    <dbReference type="NCBI Taxonomy" id="168631"/>
    <lineage>
        <taxon>Eukaryota</taxon>
        <taxon>Metazoa</taxon>
        <taxon>Ecdysozoa</taxon>
        <taxon>Arthropoda</taxon>
        <taxon>Hexapoda</taxon>
        <taxon>Insecta</taxon>
        <taxon>Pterygota</taxon>
        <taxon>Neoptera</taxon>
        <taxon>Endopterygota</taxon>
        <taxon>Lepidoptera</taxon>
        <taxon>Glossata</taxon>
        <taxon>Ditrysia</taxon>
        <taxon>Pyraloidea</taxon>
        <taxon>Crambidae</taxon>
        <taxon>Crambinae</taxon>
        <taxon>Chilo</taxon>
    </lineage>
</organism>
<dbReference type="InterPro" id="IPR003656">
    <property type="entry name" value="Znf_BED"/>
</dbReference>
<keyword evidence="9" id="KW-0175">Coiled coil</keyword>
<evidence type="ECO:0000259" key="10">
    <source>
        <dbReference type="Pfam" id="PF02892"/>
    </source>
</evidence>
<evidence type="ECO:0000256" key="6">
    <source>
        <dbReference type="ARBA" id="ARBA00023125"/>
    </source>
</evidence>
<evidence type="ECO:0000313" key="13">
    <source>
        <dbReference type="Proteomes" id="UP001153292"/>
    </source>
</evidence>
<dbReference type="EMBL" id="OU963915">
    <property type="protein sequence ID" value="CAH0403229.1"/>
    <property type="molecule type" value="Genomic_DNA"/>
</dbReference>
<dbReference type="SUPFAM" id="SSF53098">
    <property type="entry name" value="Ribonuclease H-like"/>
    <property type="match status" value="1"/>
</dbReference>
<feature type="coiled-coil region" evidence="9">
    <location>
        <begin position="522"/>
        <end position="573"/>
    </location>
</feature>
<keyword evidence="2" id="KW-0479">Metal-binding</keyword>
<keyword evidence="3" id="KW-0863">Zinc-finger</keyword>
<gene>
    <name evidence="12" type="ORF">CHILSU_LOCUS6496</name>
</gene>
<evidence type="ECO:0008006" key="14">
    <source>
        <dbReference type="Google" id="ProtNLM"/>
    </source>
</evidence>
<evidence type="ECO:0000256" key="8">
    <source>
        <dbReference type="ARBA" id="ARBA00023242"/>
    </source>
</evidence>
<dbReference type="Pfam" id="PF05699">
    <property type="entry name" value="Dimer_Tnp_hAT"/>
    <property type="match status" value="1"/>
</dbReference>
<dbReference type="PANTHER" id="PTHR46481">
    <property type="entry name" value="ZINC FINGER BED DOMAIN-CONTAINING PROTEIN 4"/>
    <property type="match status" value="1"/>
</dbReference>
<dbReference type="InterPro" id="IPR036236">
    <property type="entry name" value="Znf_C2H2_sf"/>
</dbReference>
<name>A0ABN8B2H4_CHISP</name>
<evidence type="ECO:0000259" key="11">
    <source>
        <dbReference type="Pfam" id="PF05699"/>
    </source>
</evidence>
<keyword evidence="6" id="KW-0238">DNA-binding</keyword>
<comment type="subcellular location">
    <subcellularLocation>
        <location evidence="1">Nucleus</location>
    </subcellularLocation>
</comment>
<evidence type="ECO:0000256" key="7">
    <source>
        <dbReference type="ARBA" id="ARBA00023163"/>
    </source>
</evidence>
<evidence type="ECO:0000256" key="4">
    <source>
        <dbReference type="ARBA" id="ARBA00022833"/>
    </source>
</evidence>
<evidence type="ECO:0000313" key="12">
    <source>
        <dbReference type="EMBL" id="CAH0403229.1"/>
    </source>
</evidence>
<evidence type="ECO:0000256" key="1">
    <source>
        <dbReference type="ARBA" id="ARBA00004123"/>
    </source>
</evidence>
<dbReference type="Proteomes" id="UP001153292">
    <property type="component" value="Chromosome 22"/>
</dbReference>
<dbReference type="InterPro" id="IPR012337">
    <property type="entry name" value="RNaseH-like_sf"/>
</dbReference>
<dbReference type="InterPro" id="IPR008906">
    <property type="entry name" value="HATC_C_dom"/>
</dbReference>
<protein>
    <recommendedName>
        <fullName evidence="14">BED-type domain-containing protein</fullName>
    </recommendedName>
</protein>
<dbReference type="Pfam" id="PF02892">
    <property type="entry name" value="zf-BED"/>
    <property type="match status" value="1"/>
</dbReference>